<comment type="catalytic activity">
    <reaction evidence="9">
        <text>S-methyl-5'-thioadenosine + phosphate = 5-(methylsulfanyl)-alpha-D-ribose 1-phosphate + adenine</text>
        <dbReference type="Rhea" id="RHEA:11852"/>
        <dbReference type="ChEBI" id="CHEBI:16708"/>
        <dbReference type="ChEBI" id="CHEBI:17509"/>
        <dbReference type="ChEBI" id="CHEBI:43474"/>
        <dbReference type="ChEBI" id="CHEBI:58533"/>
        <dbReference type="EC" id="2.4.2.28"/>
    </reaction>
    <physiologicalReaction direction="left-to-right" evidence="9">
        <dbReference type="Rhea" id="RHEA:11853"/>
    </physiologicalReaction>
</comment>
<dbReference type="InterPro" id="IPR011324">
    <property type="entry name" value="Cytotoxic_necrot_fac-like_cat"/>
</dbReference>
<dbReference type="PANTHER" id="PTHR30616:SF2">
    <property type="entry name" value="PURINE NUCLEOSIDE PHOSPHORYLASE LACC1"/>
    <property type="match status" value="1"/>
</dbReference>
<keyword evidence="3" id="KW-0808">Transferase</keyword>
<proteinExistence type="inferred from homology"/>
<evidence type="ECO:0000256" key="3">
    <source>
        <dbReference type="ARBA" id="ARBA00022679"/>
    </source>
</evidence>
<evidence type="ECO:0000256" key="8">
    <source>
        <dbReference type="ARBA" id="ARBA00048968"/>
    </source>
</evidence>
<comment type="catalytic activity">
    <reaction evidence="7">
        <text>adenosine + H2O + H(+) = inosine + NH4(+)</text>
        <dbReference type="Rhea" id="RHEA:24408"/>
        <dbReference type="ChEBI" id="CHEBI:15377"/>
        <dbReference type="ChEBI" id="CHEBI:15378"/>
        <dbReference type="ChEBI" id="CHEBI:16335"/>
        <dbReference type="ChEBI" id="CHEBI:17596"/>
        <dbReference type="ChEBI" id="CHEBI:28938"/>
        <dbReference type="EC" id="3.5.4.4"/>
    </reaction>
    <physiologicalReaction direction="left-to-right" evidence="7">
        <dbReference type="Rhea" id="RHEA:24409"/>
    </physiologicalReaction>
</comment>
<keyword evidence="4" id="KW-0479">Metal-binding</keyword>
<dbReference type="InterPro" id="IPR003730">
    <property type="entry name" value="Cu_polyphenol_OxRdtase"/>
</dbReference>
<evidence type="ECO:0000256" key="6">
    <source>
        <dbReference type="ARBA" id="ARBA00022833"/>
    </source>
</evidence>
<dbReference type="NCBIfam" id="TIGR00726">
    <property type="entry name" value="peptidoglycan editing factor PgeF"/>
    <property type="match status" value="1"/>
</dbReference>
<evidence type="ECO:0000256" key="1">
    <source>
        <dbReference type="ARBA" id="ARBA00000553"/>
    </source>
</evidence>
<evidence type="ECO:0000313" key="11">
    <source>
        <dbReference type="EMBL" id="SSZ40408.1"/>
    </source>
</evidence>
<dbReference type="RefSeq" id="WP_026500309.1">
    <property type="nucleotide sequence ID" value="NZ_CACVBG010000002.1"/>
</dbReference>
<dbReference type="SUPFAM" id="SSF64438">
    <property type="entry name" value="CNF1/YfiH-like putative cysteine hydrolases"/>
    <property type="match status" value="1"/>
</dbReference>
<evidence type="ECO:0000256" key="2">
    <source>
        <dbReference type="ARBA" id="ARBA00007353"/>
    </source>
</evidence>
<dbReference type="Pfam" id="PF02578">
    <property type="entry name" value="Cu-oxidase_4"/>
    <property type="match status" value="1"/>
</dbReference>
<evidence type="ECO:0000313" key="12">
    <source>
        <dbReference type="Proteomes" id="UP000253846"/>
    </source>
</evidence>
<comment type="catalytic activity">
    <reaction evidence="1">
        <text>inosine + phosphate = alpha-D-ribose 1-phosphate + hypoxanthine</text>
        <dbReference type="Rhea" id="RHEA:27646"/>
        <dbReference type="ChEBI" id="CHEBI:17368"/>
        <dbReference type="ChEBI" id="CHEBI:17596"/>
        <dbReference type="ChEBI" id="CHEBI:43474"/>
        <dbReference type="ChEBI" id="CHEBI:57720"/>
        <dbReference type="EC" id="2.4.2.1"/>
    </reaction>
    <physiologicalReaction direction="left-to-right" evidence="1">
        <dbReference type="Rhea" id="RHEA:27647"/>
    </physiologicalReaction>
</comment>
<keyword evidence="6" id="KW-0862">Zinc</keyword>
<evidence type="ECO:0000256" key="4">
    <source>
        <dbReference type="ARBA" id="ARBA00022723"/>
    </source>
</evidence>
<evidence type="ECO:0000256" key="9">
    <source>
        <dbReference type="ARBA" id="ARBA00049893"/>
    </source>
</evidence>
<comment type="catalytic activity">
    <reaction evidence="8">
        <text>adenosine + phosphate = alpha-D-ribose 1-phosphate + adenine</text>
        <dbReference type="Rhea" id="RHEA:27642"/>
        <dbReference type="ChEBI" id="CHEBI:16335"/>
        <dbReference type="ChEBI" id="CHEBI:16708"/>
        <dbReference type="ChEBI" id="CHEBI:43474"/>
        <dbReference type="ChEBI" id="CHEBI:57720"/>
        <dbReference type="EC" id="2.4.2.1"/>
    </reaction>
    <physiologicalReaction direction="left-to-right" evidence="8">
        <dbReference type="Rhea" id="RHEA:27643"/>
    </physiologicalReaction>
</comment>
<evidence type="ECO:0000256" key="10">
    <source>
        <dbReference type="RuleBase" id="RU361274"/>
    </source>
</evidence>
<gene>
    <name evidence="11" type="primary">yfiH</name>
    <name evidence="11" type="ORF">NCTC12860_01557</name>
</gene>
<comment type="similarity">
    <text evidence="2 10">Belongs to the purine nucleoside phosphorylase YfiH/LACC1 family.</text>
</comment>
<dbReference type="Proteomes" id="UP000253846">
    <property type="component" value="Unassembled WGS sequence"/>
</dbReference>
<dbReference type="CDD" id="cd16833">
    <property type="entry name" value="YfiH"/>
    <property type="match status" value="1"/>
</dbReference>
<dbReference type="PANTHER" id="PTHR30616">
    <property type="entry name" value="UNCHARACTERIZED PROTEIN YFIH"/>
    <property type="match status" value="1"/>
</dbReference>
<dbReference type="GO" id="GO:0017061">
    <property type="term" value="F:S-methyl-5-thioadenosine phosphorylase activity"/>
    <property type="evidence" value="ECO:0007669"/>
    <property type="project" value="UniProtKB-EC"/>
</dbReference>
<name>A0A336NHY6_BARGR</name>
<dbReference type="GO" id="GO:0005507">
    <property type="term" value="F:copper ion binding"/>
    <property type="evidence" value="ECO:0007669"/>
    <property type="project" value="TreeGrafter"/>
</dbReference>
<evidence type="ECO:0000256" key="7">
    <source>
        <dbReference type="ARBA" id="ARBA00047989"/>
    </source>
</evidence>
<reference evidence="11 12" key="1">
    <citation type="submission" date="2018-06" db="EMBL/GenBank/DDBJ databases">
        <authorList>
            <consortium name="Pathogen Informatics"/>
            <person name="Doyle S."/>
        </authorList>
    </citation>
    <scope>NUCLEOTIDE SEQUENCE [LARGE SCALE GENOMIC DNA]</scope>
    <source>
        <strain evidence="11 12">NCTC12860</strain>
    </source>
</reference>
<evidence type="ECO:0000256" key="5">
    <source>
        <dbReference type="ARBA" id="ARBA00022801"/>
    </source>
</evidence>
<protein>
    <recommendedName>
        <fullName evidence="10">Purine nucleoside phosphorylase</fullName>
    </recommendedName>
</protein>
<organism evidence="11 12">
    <name type="scientific">Bartonella grahamii</name>
    <dbReference type="NCBI Taxonomy" id="33045"/>
    <lineage>
        <taxon>Bacteria</taxon>
        <taxon>Pseudomonadati</taxon>
        <taxon>Pseudomonadota</taxon>
        <taxon>Alphaproteobacteria</taxon>
        <taxon>Hyphomicrobiales</taxon>
        <taxon>Bartonellaceae</taxon>
        <taxon>Bartonella</taxon>
    </lineage>
</organism>
<dbReference type="InterPro" id="IPR038371">
    <property type="entry name" value="Cu_polyphenol_OxRdtase_sf"/>
</dbReference>
<dbReference type="Gene3D" id="3.60.140.10">
    <property type="entry name" value="CNF1/YfiH-like putative cysteine hydrolases"/>
    <property type="match status" value="1"/>
</dbReference>
<dbReference type="EMBL" id="UFTD01000002">
    <property type="protein sequence ID" value="SSZ40408.1"/>
    <property type="molecule type" value="Genomic_DNA"/>
</dbReference>
<sequence length="263" mass="29590">MKSIPHPILAKNLSTLQTHGIEHGFFTRQGGVSKSLYQSLNVGQSSNDYPEHITQNRTLVAHYFDVEIQNLVTVNQIHSCEVVVVDKAFIGSPPKADALVTTTQELVIGILTADCGPILFADPQAGVIAATHAGWRGSLNGIIEKTIAVMEKQGAKRQSITAVLGPCIGPCHYEVTSEFYDQFIDCHCKYQKYFIKTDKINHFYFNLWAFIMNQLIEADVNASCVELCTYKDEKRFFSYRRAIHRSEPDYGRQISAIMLKNKR</sequence>
<dbReference type="GO" id="GO:0016787">
    <property type="term" value="F:hydrolase activity"/>
    <property type="evidence" value="ECO:0007669"/>
    <property type="project" value="UniProtKB-KW"/>
</dbReference>
<accession>A0A336NHY6</accession>
<keyword evidence="5" id="KW-0378">Hydrolase</keyword>
<dbReference type="AlphaFoldDB" id="A0A336NHY6"/>